<sequence>MEVRSVSPVFVGRGPEVAELNRAVESADSGTSQTVLVRGEAGVGKTRLIEELLRTVETRPAVVAVGGCVEVGGDGIPFAPFSTALRALWQQLPEEVRTASAGQEELLSRMLPDLRPSALVGHGDDDNVRLFELTARILERLAENRLIVLVIEDLQWADASSRHLLGYLFRSRRNGRLLIIASYRSDDIHRRHPLRSLLAEVDRLRSVQRIEVRRFDRVEVFKQLTGILHVQPDPHLLSEIFERSDGNAFFVEELARSYLERGQVGLDDLRDLLLVRLESLTESSQRVARFAAEGGSAVGYRLLQAVAGLPEDELLEALRGSVLAQVLVPDPDGSSYRFRHSLVREAVSDSIMPGERALINRRYAEALEANPSLARAGELATRLSHHWYHAHDDVKALQMSLSASVEARSRYAYAEQLRSLERAMELWHKVPDQARLRLPPLGPTEVYPARDGRDDEARVCHVDLLAAATSAARQSGDPDRALNLAREALQLLPPDREPLRATWFWTQQSLLMQELNRSDGWQELNTALELVRDSPPSAVQAEVLVQVANWRVLHGAGPESMPDVERAVDCAVRVGAEDLELNARITRCRLKAERDVDGESLAELYEVRRRAESLGAVGMIGRVNTNLVSILEGMGRSEELVAAAHHGIEVCRLLNLAEAEAWVHGNLSVSLFSLGRWAESDAALDEAAAVAQSYKSRGLITHRRAHILLARGEVDAAAGQLAVARRLLGTEDFQPQLLFGLVQTTMELAARQGLLGDARAEFLRADATGLTSGPVRYSLPMLCAIAAIEADNRGSATAAEARPEILAAVRRAASRLDVVFPVSQAFRCLLDAQLQWAESGDAVELWAEAVAAFDALQRPYELGIAHLGHARSLLAAHQRGEARDALVTAHRIAGRLGARLLSRDVEALAQQANIAPADKPASAPQSSDSESLGLTQRESEVLALIAAGYSNRRIAERLYISQKTASTHVSNILAKLGVSSRTEAAGIAYRRGLVDG</sequence>
<dbReference type="Gene3D" id="3.40.50.300">
    <property type="entry name" value="P-loop containing nucleotide triphosphate hydrolases"/>
    <property type="match status" value="1"/>
</dbReference>
<dbReference type="Gene3D" id="1.10.10.10">
    <property type="entry name" value="Winged helix-like DNA-binding domain superfamily/Winged helix DNA-binding domain"/>
    <property type="match status" value="1"/>
</dbReference>
<name>A0A8J4DF65_9ACTN</name>
<dbReference type="Gene3D" id="1.25.40.10">
    <property type="entry name" value="Tetratricopeptide repeat domain"/>
    <property type="match status" value="1"/>
</dbReference>
<organism evidence="5 6">
    <name type="scientific">Planotetraspora thailandica</name>
    <dbReference type="NCBI Taxonomy" id="487172"/>
    <lineage>
        <taxon>Bacteria</taxon>
        <taxon>Bacillati</taxon>
        <taxon>Actinomycetota</taxon>
        <taxon>Actinomycetes</taxon>
        <taxon>Streptosporangiales</taxon>
        <taxon>Streptosporangiaceae</taxon>
        <taxon>Planotetraspora</taxon>
    </lineage>
</organism>
<dbReference type="PROSITE" id="PS50043">
    <property type="entry name" value="HTH_LUXR_2"/>
    <property type="match status" value="1"/>
</dbReference>
<dbReference type="InterPro" id="IPR041664">
    <property type="entry name" value="AAA_16"/>
</dbReference>
<evidence type="ECO:0000256" key="1">
    <source>
        <dbReference type="ARBA" id="ARBA00022741"/>
    </source>
</evidence>
<keyword evidence="2" id="KW-0067">ATP-binding</keyword>
<evidence type="ECO:0000313" key="5">
    <source>
        <dbReference type="EMBL" id="GII58787.1"/>
    </source>
</evidence>
<dbReference type="SMART" id="SM00382">
    <property type="entry name" value="AAA"/>
    <property type="match status" value="1"/>
</dbReference>
<dbReference type="GO" id="GO:0003677">
    <property type="term" value="F:DNA binding"/>
    <property type="evidence" value="ECO:0007669"/>
    <property type="project" value="InterPro"/>
</dbReference>
<gene>
    <name evidence="5" type="ORF">Pth03_71760</name>
</gene>
<dbReference type="PRINTS" id="PR00038">
    <property type="entry name" value="HTHLUXR"/>
</dbReference>
<dbReference type="Proteomes" id="UP000605992">
    <property type="component" value="Unassembled WGS sequence"/>
</dbReference>
<dbReference type="PANTHER" id="PTHR16305:SF35">
    <property type="entry name" value="TRANSCRIPTIONAL ACTIVATOR DOMAIN"/>
    <property type="match status" value="1"/>
</dbReference>
<dbReference type="GO" id="GO:0006355">
    <property type="term" value="P:regulation of DNA-templated transcription"/>
    <property type="evidence" value="ECO:0007669"/>
    <property type="project" value="InterPro"/>
</dbReference>
<dbReference type="InterPro" id="IPR036388">
    <property type="entry name" value="WH-like_DNA-bd_sf"/>
</dbReference>
<feature type="domain" description="HTH luxR-type" evidence="4">
    <location>
        <begin position="927"/>
        <end position="992"/>
    </location>
</feature>
<dbReference type="SUPFAM" id="SSF48452">
    <property type="entry name" value="TPR-like"/>
    <property type="match status" value="1"/>
</dbReference>
<dbReference type="AlphaFoldDB" id="A0A8J4DF65"/>
<dbReference type="Pfam" id="PF13191">
    <property type="entry name" value="AAA_16"/>
    <property type="match status" value="1"/>
</dbReference>
<dbReference type="Pfam" id="PF00196">
    <property type="entry name" value="GerE"/>
    <property type="match status" value="1"/>
</dbReference>
<evidence type="ECO:0000259" key="4">
    <source>
        <dbReference type="PROSITE" id="PS50043"/>
    </source>
</evidence>
<keyword evidence="1" id="KW-0547">Nucleotide-binding</keyword>
<dbReference type="PANTHER" id="PTHR16305">
    <property type="entry name" value="TESTICULAR SOLUBLE ADENYLYL CYCLASE"/>
    <property type="match status" value="1"/>
</dbReference>
<dbReference type="RefSeq" id="WP_203948877.1">
    <property type="nucleotide sequence ID" value="NZ_BOOR01000071.1"/>
</dbReference>
<dbReference type="SUPFAM" id="SSF46894">
    <property type="entry name" value="C-terminal effector domain of the bipartite response regulators"/>
    <property type="match status" value="1"/>
</dbReference>
<evidence type="ECO:0000313" key="6">
    <source>
        <dbReference type="Proteomes" id="UP000605992"/>
    </source>
</evidence>
<feature type="compositionally biased region" description="Polar residues" evidence="3">
    <location>
        <begin position="923"/>
        <end position="934"/>
    </location>
</feature>
<feature type="region of interest" description="Disordered" evidence="3">
    <location>
        <begin position="915"/>
        <end position="934"/>
    </location>
</feature>
<dbReference type="SUPFAM" id="SSF52540">
    <property type="entry name" value="P-loop containing nucleoside triphosphate hydrolases"/>
    <property type="match status" value="1"/>
</dbReference>
<keyword evidence="6" id="KW-1185">Reference proteome</keyword>
<dbReference type="CDD" id="cd06170">
    <property type="entry name" value="LuxR_C_like"/>
    <property type="match status" value="1"/>
</dbReference>
<evidence type="ECO:0000256" key="3">
    <source>
        <dbReference type="SAM" id="MobiDB-lite"/>
    </source>
</evidence>
<dbReference type="EMBL" id="BOOR01000071">
    <property type="protein sequence ID" value="GII58787.1"/>
    <property type="molecule type" value="Genomic_DNA"/>
</dbReference>
<protein>
    <submittedName>
        <fullName evidence="5">Helix-turn-helix transcriptional regulator</fullName>
    </submittedName>
</protein>
<dbReference type="GO" id="GO:0005524">
    <property type="term" value="F:ATP binding"/>
    <property type="evidence" value="ECO:0007669"/>
    <property type="project" value="UniProtKB-KW"/>
</dbReference>
<accession>A0A8J4DF65</accession>
<comment type="caution">
    <text evidence="5">The sequence shown here is derived from an EMBL/GenBank/DDBJ whole genome shotgun (WGS) entry which is preliminary data.</text>
</comment>
<evidence type="ECO:0000256" key="2">
    <source>
        <dbReference type="ARBA" id="ARBA00022840"/>
    </source>
</evidence>
<dbReference type="GO" id="GO:0005737">
    <property type="term" value="C:cytoplasm"/>
    <property type="evidence" value="ECO:0007669"/>
    <property type="project" value="TreeGrafter"/>
</dbReference>
<dbReference type="InterPro" id="IPR000792">
    <property type="entry name" value="Tscrpt_reg_LuxR_C"/>
</dbReference>
<proteinExistence type="predicted"/>
<dbReference type="GO" id="GO:0004016">
    <property type="term" value="F:adenylate cyclase activity"/>
    <property type="evidence" value="ECO:0007669"/>
    <property type="project" value="TreeGrafter"/>
</dbReference>
<dbReference type="InterPro" id="IPR003593">
    <property type="entry name" value="AAA+_ATPase"/>
</dbReference>
<dbReference type="InterPro" id="IPR011990">
    <property type="entry name" value="TPR-like_helical_dom_sf"/>
</dbReference>
<reference evidence="5" key="1">
    <citation type="submission" date="2021-01" db="EMBL/GenBank/DDBJ databases">
        <title>Whole genome shotgun sequence of Planotetraspora thailandica NBRC 104271.</title>
        <authorList>
            <person name="Komaki H."/>
            <person name="Tamura T."/>
        </authorList>
    </citation>
    <scope>NUCLEOTIDE SEQUENCE</scope>
    <source>
        <strain evidence="5">NBRC 104271</strain>
    </source>
</reference>
<dbReference type="SMART" id="SM00421">
    <property type="entry name" value="HTH_LUXR"/>
    <property type="match status" value="1"/>
</dbReference>
<dbReference type="InterPro" id="IPR016032">
    <property type="entry name" value="Sig_transdc_resp-reg_C-effctor"/>
</dbReference>
<dbReference type="InterPro" id="IPR027417">
    <property type="entry name" value="P-loop_NTPase"/>
</dbReference>